<evidence type="ECO:0000256" key="3">
    <source>
        <dbReference type="SAM" id="SignalP"/>
    </source>
</evidence>
<proteinExistence type="inferred from homology"/>
<reference evidence="5 6" key="1">
    <citation type="submission" date="2023-01" db="EMBL/GenBank/DDBJ databases">
        <title>Analysis of 21 Apiospora genomes using comparative genomics revels a genus with tremendous synthesis potential of carbohydrate active enzymes and secondary metabolites.</title>
        <authorList>
            <person name="Sorensen T."/>
        </authorList>
    </citation>
    <scope>NUCLEOTIDE SEQUENCE [LARGE SCALE GENOMIC DNA]</scope>
    <source>
        <strain evidence="5 6">CBS 135458</strain>
    </source>
</reference>
<dbReference type="InterPro" id="IPR020845">
    <property type="entry name" value="AMP-binding_CS"/>
</dbReference>
<evidence type="ECO:0000313" key="5">
    <source>
        <dbReference type="EMBL" id="KAK8076019.1"/>
    </source>
</evidence>
<gene>
    <name evidence="5" type="ORF">PG994_003291</name>
</gene>
<evidence type="ECO:0000256" key="1">
    <source>
        <dbReference type="ARBA" id="ARBA00006432"/>
    </source>
</evidence>
<keyword evidence="2" id="KW-0436">Ligase</keyword>
<keyword evidence="3" id="KW-0732">Signal</keyword>
<keyword evidence="6" id="KW-1185">Reference proteome</keyword>
<dbReference type="SUPFAM" id="SSF56801">
    <property type="entry name" value="Acetyl-CoA synthetase-like"/>
    <property type="match status" value="1"/>
</dbReference>
<dbReference type="RefSeq" id="XP_066718978.1">
    <property type="nucleotide sequence ID" value="XM_066854700.1"/>
</dbReference>
<evidence type="ECO:0000256" key="2">
    <source>
        <dbReference type="ARBA" id="ARBA00022598"/>
    </source>
</evidence>
<name>A0ABR1VXR9_9PEZI</name>
<dbReference type="GeneID" id="92087763"/>
<accession>A0ABR1VXR9</accession>
<dbReference type="EMBL" id="JAQQWL010000004">
    <property type="protein sequence ID" value="KAK8076019.1"/>
    <property type="molecule type" value="Genomic_DNA"/>
</dbReference>
<dbReference type="InterPro" id="IPR000873">
    <property type="entry name" value="AMP-dep_synth/lig_dom"/>
</dbReference>
<dbReference type="Proteomes" id="UP001480595">
    <property type="component" value="Unassembled WGS sequence"/>
</dbReference>
<dbReference type="PANTHER" id="PTHR43201:SF5">
    <property type="entry name" value="MEDIUM-CHAIN ACYL-COA LIGASE ACSF2, MITOCHONDRIAL"/>
    <property type="match status" value="1"/>
</dbReference>
<comment type="similarity">
    <text evidence="1">Belongs to the ATP-dependent AMP-binding enzyme family.</text>
</comment>
<evidence type="ECO:0000313" key="6">
    <source>
        <dbReference type="Proteomes" id="UP001480595"/>
    </source>
</evidence>
<dbReference type="Gene3D" id="3.40.50.12780">
    <property type="entry name" value="N-terminal domain of ligase-like"/>
    <property type="match status" value="1"/>
</dbReference>
<comment type="caution">
    <text evidence="5">The sequence shown here is derived from an EMBL/GenBank/DDBJ whole genome shotgun (WGS) entry which is preliminary data.</text>
</comment>
<feature type="domain" description="AMP-dependent synthetase/ligase" evidence="4">
    <location>
        <begin position="129"/>
        <end position="511"/>
    </location>
</feature>
<feature type="signal peptide" evidence="3">
    <location>
        <begin position="1"/>
        <end position="16"/>
    </location>
</feature>
<dbReference type="Pfam" id="PF00501">
    <property type="entry name" value="AMP-binding"/>
    <property type="match status" value="1"/>
</dbReference>
<evidence type="ECO:0000259" key="4">
    <source>
        <dbReference type="Pfam" id="PF00501"/>
    </source>
</evidence>
<dbReference type="Gene3D" id="3.30.300.30">
    <property type="match status" value="1"/>
</dbReference>
<sequence>MLYFVFAIACVILAWQRLLPFIGSSRPSINKRYPRGNEDGTDILGDAWEQISIFEHIEQGLRRNPDAPAVICTFQPADHLEQFMHAKEDHATSTTVDQKLLQSGLWQSQRNQERDTTVSRGQPQLRTRPECATLTYAELHQISMRLATGLQAYGAQPESIILMLIPNGVEYTVLLWTCMLLRITYVSLDPSMLDISGFTALKHTLRDVKPQIVLAPDAAGGKAIDVAVSELGLPQPIRLCLASSASRGSNPAWKPLASMSEYASRFDDDNSPVVEGASTALLAAARRDRPDRIHSIMFTSGTSGRPKAAPLRVSGMSHVLQSQRWLLTPESGAVALQQPHNSRGIAPAQTLQTWAAGGAVVMTGQTFSVRAAADAIRQLGVTFLVLTPPMVHEMAAELAERPLPDTGASSVKTIQVGGDAVTRDVLTKCARLFPLARVCVNHGMTEGGGSFVWPFFDTAPREIPYFGEISPVGRLAPGSRIRVWNADAGRGAQRGELGHLHVSLPSLIRGYMGGRAAESFYWDHRRSGGRSWFITGDVATVDASGLVFILGRGGDMIRRAGVIVMPAVIESSIESFIGVQTVVVPVPHHVLGAEPFAIIGSYHDGKSEAQIKKHVREALGRDYALAGLASLKQLGLVEFPLNQTHKVIRSELRSVVLKYLDRQKTVANGKGGDI</sequence>
<dbReference type="InterPro" id="IPR045851">
    <property type="entry name" value="AMP-bd_C_sf"/>
</dbReference>
<feature type="chain" id="PRO_5046931981" description="AMP-dependent synthetase/ligase domain-containing protein" evidence="3">
    <location>
        <begin position="17"/>
        <end position="674"/>
    </location>
</feature>
<dbReference type="PANTHER" id="PTHR43201">
    <property type="entry name" value="ACYL-COA SYNTHETASE"/>
    <property type="match status" value="1"/>
</dbReference>
<organism evidence="5 6">
    <name type="scientific">Apiospora phragmitis</name>
    <dbReference type="NCBI Taxonomy" id="2905665"/>
    <lineage>
        <taxon>Eukaryota</taxon>
        <taxon>Fungi</taxon>
        <taxon>Dikarya</taxon>
        <taxon>Ascomycota</taxon>
        <taxon>Pezizomycotina</taxon>
        <taxon>Sordariomycetes</taxon>
        <taxon>Xylariomycetidae</taxon>
        <taxon>Amphisphaeriales</taxon>
        <taxon>Apiosporaceae</taxon>
        <taxon>Apiospora</taxon>
    </lineage>
</organism>
<dbReference type="PROSITE" id="PS00455">
    <property type="entry name" value="AMP_BINDING"/>
    <property type="match status" value="1"/>
</dbReference>
<protein>
    <recommendedName>
        <fullName evidence="4">AMP-dependent synthetase/ligase domain-containing protein</fullName>
    </recommendedName>
</protein>
<dbReference type="InterPro" id="IPR042099">
    <property type="entry name" value="ANL_N_sf"/>
</dbReference>